<evidence type="ECO:0000313" key="2">
    <source>
        <dbReference type="Proteomes" id="UP000184295"/>
    </source>
</evidence>
<evidence type="ECO:0000313" key="1">
    <source>
        <dbReference type="EMBL" id="SHE89936.1"/>
    </source>
</evidence>
<dbReference type="EMBL" id="FQUL01000035">
    <property type="protein sequence ID" value="SHE89936.1"/>
    <property type="molecule type" value="Genomic_DNA"/>
</dbReference>
<dbReference type="AlphaFoldDB" id="A0A1M4X937"/>
<proteinExistence type="predicted"/>
<name>A0A1M4X937_9ACTN</name>
<reference evidence="2" key="1">
    <citation type="submission" date="2016-11" db="EMBL/GenBank/DDBJ databases">
        <authorList>
            <person name="Varghese N."/>
            <person name="Submissions S."/>
        </authorList>
    </citation>
    <scope>NUCLEOTIDE SEQUENCE [LARGE SCALE GENOMIC DNA]</scope>
    <source>
        <strain evidence="2">DSM 19514</strain>
    </source>
</reference>
<feature type="non-terminal residue" evidence="1">
    <location>
        <position position="46"/>
    </location>
</feature>
<sequence>MVIAKASAPAVQVTRAKIALLANELIRLKDIAWELDISNFTVSKWV</sequence>
<accession>A0A1M4X937</accession>
<evidence type="ECO:0008006" key="3">
    <source>
        <dbReference type="Google" id="ProtNLM"/>
    </source>
</evidence>
<dbReference type="Proteomes" id="UP000184295">
    <property type="component" value="Unassembled WGS sequence"/>
</dbReference>
<keyword evidence="2" id="KW-1185">Reference proteome</keyword>
<organism evidence="1 2">
    <name type="scientific">Ferrithrix thermotolerans DSM 19514</name>
    <dbReference type="NCBI Taxonomy" id="1121881"/>
    <lineage>
        <taxon>Bacteria</taxon>
        <taxon>Bacillati</taxon>
        <taxon>Actinomycetota</taxon>
        <taxon>Acidimicrobiia</taxon>
        <taxon>Acidimicrobiales</taxon>
        <taxon>Acidimicrobiaceae</taxon>
        <taxon>Ferrithrix</taxon>
    </lineage>
</organism>
<gene>
    <name evidence="1" type="ORF">SAMN02745225_01945</name>
</gene>
<protein>
    <recommendedName>
        <fullName evidence="3">Homeodomain-like domain-containing protein</fullName>
    </recommendedName>
</protein>